<evidence type="ECO:0000256" key="10">
    <source>
        <dbReference type="SAM" id="Phobius"/>
    </source>
</evidence>
<dbReference type="SMART" id="SM00740">
    <property type="entry name" value="PASTA"/>
    <property type="match status" value="1"/>
</dbReference>
<dbReference type="PANTHER" id="PTHR32282">
    <property type="entry name" value="BINDING PROTEIN TRANSPEPTIDASE, PUTATIVE-RELATED"/>
    <property type="match status" value="1"/>
</dbReference>
<name>A0ABT8GGY1_9MICO</name>
<keyword evidence="10" id="KW-1133">Transmembrane helix</keyword>
<comment type="catalytic activity">
    <reaction evidence="8">
        <text>[GlcNAc-(1-&gt;4)-Mur2Ac(oyl-L-Ala-gamma-D-Glu-L-Lys-D-Ala-D-Ala)](n)-di-trans,octa-cis-undecaprenyl diphosphate + beta-D-GlcNAc-(1-&gt;4)-Mur2Ac(oyl-L-Ala-gamma-D-Glu-L-Lys-D-Ala-D-Ala)-di-trans,octa-cis-undecaprenyl diphosphate = [GlcNAc-(1-&gt;4)-Mur2Ac(oyl-L-Ala-gamma-D-Glu-L-Lys-D-Ala-D-Ala)](n+1)-di-trans,octa-cis-undecaprenyl diphosphate + di-trans,octa-cis-undecaprenyl diphosphate + H(+)</text>
        <dbReference type="Rhea" id="RHEA:23708"/>
        <dbReference type="Rhea" id="RHEA-COMP:9602"/>
        <dbReference type="Rhea" id="RHEA-COMP:9603"/>
        <dbReference type="ChEBI" id="CHEBI:15378"/>
        <dbReference type="ChEBI" id="CHEBI:58405"/>
        <dbReference type="ChEBI" id="CHEBI:60033"/>
        <dbReference type="ChEBI" id="CHEBI:78435"/>
        <dbReference type="EC" id="2.4.99.28"/>
    </reaction>
</comment>
<keyword evidence="3" id="KW-0328">Glycosyltransferase</keyword>
<dbReference type="Proteomes" id="UP001172708">
    <property type="component" value="Unassembled WGS sequence"/>
</dbReference>
<dbReference type="PANTHER" id="PTHR32282:SF33">
    <property type="entry name" value="PEPTIDOGLYCAN GLYCOSYLTRANSFERASE"/>
    <property type="match status" value="1"/>
</dbReference>
<dbReference type="Gene3D" id="1.10.3810.10">
    <property type="entry name" value="Biosynthetic peptidoglycan transglycosylase-like"/>
    <property type="match status" value="1"/>
</dbReference>
<feature type="transmembrane region" description="Helical" evidence="10">
    <location>
        <begin position="20"/>
        <end position="43"/>
    </location>
</feature>
<dbReference type="InterPro" id="IPR005543">
    <property type="entry name" value="PASTA_dom"/>
</dbReference>
<dbReference type="SUPFAM" id="SSF56601">
    <property type="entry name" value="beta-lactamase/transpeptidase-like"/>
    <property type="match status" value="1"/>
</dbReference>
<keyword evidence="6" id="KW-0511">Multifunctional enzyme</keyword>
<evidence type="ECO:0000256" key="5">
    <source>
        <dbReference type="ARBA" id="ARBA00022801"/>
    </source>
</evidence>
<feature type="region of interest" description="Disordered" evidence="9">
    <location>
        <begin position="824"/>
        <end position="896"/>
    </location>
</feature>
<dbReference type="Pfam" id="PF00905">
    <property type="entry name" value="Transpeptidase"/>
    <property type="match status" value="1"/>
</dbReference>
<dbReference type="Gene3D" id="3.30.10.20">
    <property type="match status" value="1"/>
</dbReference>
<feature type="domain" description="PASTA" evidence="11">
    <location>
        <begin position="736"/>
        <end position="803"/>
    </location>
</feature>
<evidence type="ECO:0000256" key="6">
    <source>
        <dbReference type="ARBA" id="ARBA00023268"/>
    </source>
</evidence>
<sequence length="896" mass="96887">MGILSSSRARRDGQVTLVQLLAALLMFIAFSVIGGFLIAGIALPVATVAGSAANGSAELFEDLPDDLANPRLPQQSNIYARDGKTLLATFYSQNRVVVPLEEISPWMQKAVVAIEDKRFWAHNGVDGEGIVAAAYRNLTTPENPGASTLTQQLVKNTLYQAALNEDDEEAQEQALAEATEVSMARKIREWRLALAFEENLNNQLGTDCTGEDPAVDCGKEEVLQQYLNIAQFGSNIYGVEAAAQYYFSKPAAELTALEAATIAGITQNPTKWDPTRTFVGEDGEVDNFENAEIRRDNVLGEMFEQGMITEAEFDEWEAIPVADTLNVSQPKFSCAAAEDAPFFCDYVTKIIRFDEVFNAEGQSGYDLLLTGGLNIVTTLDVKRQRIANQELRNTLPADDPSGFAMAMVALDPENGEVLAMAQNREFDPAAEAENSTSINYSVDRKMGGSRGFSPGSTFKPVILAEWLNTGHSLRQFVSGTKREWEGDDWTASCLGDGPLYSGTWEPGNVGGTGAGQMSVLQATANSVNTAYVAMSSQLDLCDIGTMAERLGYERADGQPYEPVPSSVLGPQNASPLTMAEVMQTFANEGIHCEPIAILSITQPDGTEVPVPQEDCRQAIDADVANGVTYALQEVMTDGSGRFTQLDGRPSAGKTGTSQENAHTWFAGYTPQLVSVFWLGHPDRDVPQQNMTIGGRWEPYFYGSTLAAPTWEAFMERALDGREVLGFPEVSSDMLNGVPVRVPDVRGRSEGSARFMANDAGFLFRVSEQLVFSNEYEAGTVAAQSPSAGSTMTPGGTMTVYVATDTYPDWWYNWPDGWDRNTAPDDYWGSSWPPAEFESNPPNGWERQCTGDDTFNEDTDKPCPGYDEDGNPVGGGNGGGGNNGGGNGGGNNDDDDD</sequence>
<keyword evidence="4" id="KW-0808">Transferase</keyword>
<comment type="caution">
    <text evidence="12">The sequence shown here is derived from an EMBL/GenBank/DDBJ whole genome shotgun (WGS) entry which is preliminary data.</text>
</comment>
<gene>
    <name evidence="12" type="ORF">QQX02_07105</name>
</gene>
<dbReference type="InterPro" id="IPR023346">
    <property type="entry name" value="Lysozyme-like_dom_sf"/>
</dbReference>
<evidence type="ECO:0000256" key="4">
    <source>
        <dbReference type="ARBA" id="ARBA00022679"/>
    </source>
</evidence>
<dbReference type="RefSeq" id="WP_301142140.1">
    <property type="nucleotide sequence ID" value="NZ_JAUHQA010000001.1"/>
</dbReference>
<keyword evidence="2" id="KW-0645">Protease</keyword>
<evidence type="ECO:0000256" key="1">
    <source>
        <dbReference type="ARBA" id="ARBA00022645"/>
    </source>
</evidence>
<evidence type="ECO:0000256" key="7">
    <source>
        <dbReference type="ARBA" id="ARBA00034000"/>
    </source>
</evidence>
<dbReference type="Gene3D" id="3.40.710.10">
    <property type="entry name" value="DD-peptidase/beta-lactamase superfamily"/>
    <property type="match status" value="1"/>
</dbReference>
<keyword evidence="10" id="KW-0812">Transmembrane</keyword>
<evidence type="ECO:0000313" key="13">
    <source>
        <dbReference type="Proteomes" id="UP001172708"/>
    </source>
</evidence>
<evidence type="ECO:0000313" key="12">
    <source>
        <dbReference type="EMBL" id="MDN4480689.1"/>
    </source>
</evidence>
<evidence type="ECO:0000256" key="2">
    <source>
        <dbReference type="ARBA" id="ARBA00022670"/>
    </source>
</evidence>
<dbReference type="SUPFAM" id="SSF53955">
    <property type="entry name" value="Lysozyme-like"/>
    <property type="match status" value="1"/>
</dbReference>
<dbReference type="InterPro" id="IPR050396">
    <property type="entry name" value="Glycosyltr_51/Transpeptidase"/>
</dbReference>
<proteinExistence type="predicted"/>
<protein>
    <submittedName>
        <fullName evidence="12">Transglycosylase domain-containing protein</fullName>
    </submittedName>
</protein>
<dbReference type="InterPro" id="IPR001264">
    <property type="entry name" value="Glyco_trans_51"/>
</dbReference>
<keyword evidence="1" id="KW-0121">Carboxypeptidase</keyword>
<accession>A0ABT8GGY1</accession>
<evidence type="ECO:0000256" key="3">
    <source>
        <dbReference type="ARBA" id="ARBA00022676"/>
    </source>
</evidence>
<dbReference type="Pfam" id="PF00912">
    <property type="entry name" value="Transgly"/>
    <property type="match status" value="1"/>
</dbReference>
<organism evidence="12 13">
    <name type="scientific">Demequina muriae</name>
    <dbReference type="NCBI Taxonomy" id="3051664"/>
    <lineage>
        <taxon>Bacteria</taxon>
        <taxon>Bacillati</taxon>
        <taxon>Actinomycetota</taxon>
        <taxon>Actinomycetes</taxon>
        <taxon>Micrococcales</taxon>
        <taxon>Demequinaceae</taxon>
        <taxon>Demequina</taxon>
    </lineage>
</organism>
<dbReference type="InterPro" id="IPR036950">
    <property type="entry name" value="PBP_transglycosylase"/>
</dbReference>
<keyword evidence="13" id="KW-1185">Reference proteome</keyword>
<dbReference type="EMBL" id="JAUHQA010000001">
    <property type="protein sequence ID" value="MDN4480689.1"/>
    <property type="molecule type" value="Genomic_DNA"/>
</dbReference>
<evidence type="ECO:0000256" key="8">
    <source>
        <dbReference type="ARBA" id="ARBA00049902"/>
    </source>
</evidence>
<dbReference type="PROSITE" id="PS51178">
    <property type="entry name" value="PASTA"/>
    <property type="match status" value="1"/>
</dbReference>
<dbReference type="InterPro" id="IPR001460">
    <property type="entry name" value="PCN-bd_Tpept"/>
</dbReference>
<reference evidence="12" key="1">
    <citation type="submission" date="2023-06" db="EMBL/GenBank/DDBJ databases">
        <title>Egi l300058.</title>
        <authorList>
            <person name="Gao L."/>
            <person name="Fang B.-Z."/>
            <person name="Li W.-J."/>
        </authorList>
    </citation>
    <scope>NUCLEOTIDE SEQUENCE</scope>
    <source>
        <strain evidence="12">EGI L300058</strain>
    </source>
</reference>
<dbReference type="InterPro" id="IPR012338">
    <property type="entry name" value="Beta-lactam/transpept-like"/>
</dbReference>
<comment type="catalytic activity">
    <reaction evidence="7">
        <text>Preferential cleavage: (Ac)2-L-Lys-D-Ala-|-D-Ala. Also transpeptidation of peptidyl-alanyl moieties that are N-acyl substituents of D-alanine.</text>
        <dbReference type="EC" id="3.4.16.4"/>
    </reaction>
</comment>
<feature type="compositionally biased region" description="Gly residues" evidence="9">
    <location>
        <begin position="871"/>
        <end position="890"/>
    </location>
</feature>
<keyword evidence="5" id="KW-0378">Hydrolase</keyword>
<evidence type="ECO:0000259" key="11">
    <source>
        <dbReference type="PROSITE" id="PS51178"/>
    </source>
</evidence>
<evidence type="ECO:0000256" key="9">
    <source>
        <dbReference type="SAM" id="MobiDB-lite"/>
    </source>
</evidence>
<keyword evidence="10" id="KW-0472">Membrane</keyword>
<dbReference type="CDD" id="cd06577">
    <property type="entry name" value="PASTA_pknB"/>
    <property type="match status" value="1"/>
</dbReference>
<dbReference type="Pfam" id="PF03793">
    <property type="entry name" value="PASTA"/>
    <property type="match status" value="1"/>
</dbReference>